<keyword evidence="4" id="KW-0479">Metal-binding</keyword>
<keyword evidence="1 7" id="KW-0240">DNA-directed RNA polymerase</keyword>
<evidence type="ECO:0000256" key="1">
    <source>
        <dbReference type="ARBA" id="ARBA00022478"/>
    </source>
</evidence>
<dbReference type="Pfam" id="PF00623">
    <property type="entry name" value="RNA_pol_Rpb1_2"/>
    <property type="match status" value="2"/>
</dbReference>
<reference evidence="9" key="1">
    <citation type="submission" date="2017-09" db="EMBL/GenBank/DDBJ databases">
        <authorList>
            <person name="Campbell M.A."/>
            <person name="Lukasik P."/>
            <person name="Simon C."/>
            <person name="McCutcheon J.P."/>
        </authorList>
    </citation>
    <scope>NUCLEOTIDE SEQUENCE [LARGE SCALE GENOMIC DNA]</scope>
    <source>
        <strain evidence="9">TRYCRA</strain>
    </source>
</reference>
<dbReference type="PANTHER" id="PTHR19376">
    <property type="entry name" value="DNA-DIRECTED RNA POLYMERASE"/>
    <property type="match status" value="1"/>
</dbReference>
<evidence type="ECO:0000256" key="2">
    <source>
        <dbReference type="ARBA" id="ARBA00022679"/>
    </source>
</evidence>
<keyword evidence="10" id="KW-1185">Reference proteome</keyword>
<dbReference type="InterPro" id="IPR006592">
    <property type="entry name" value="RNA_pol_N"/>
</dbReference>
<evidence type="ECO:0000256" key="4">
    <source>
        <dbReference type="ARBA" id="ARBA00022723"/>
    </source>
</evidence>
<dbReference type="Gene3D" id="2.40.50.100">
    <property type="match status" value="1"/>
</dbReference>
<dbReference type="Pfam" id="PF04983">
    <property type="entry name" value="RNA_pol_Rpb1_3"/>
    <property type="match status" value="1"/>
</dbReference>
<proteinExistence type="inferred from homology"/>
<evidence type="ECO:0000313" key="10">
    <source>
        <dbReference type="Proteomes" id="UP000228979"/>
    </source>
</evidence>
<gene>
    <name evidence="9" type="primary">rpoC</name>
    <name evidence="9" type="ORF">trycra_173</name>
</gene>
<evidence type="ECO:0000259" key="8">
    <source>
        <dbReference type="SMART" id="SM00663"/>
    </source>
</evidence>
<dbReference type="GO" id="GO:0003899">
    <property type="term" value="F:DNA-directed RNA polymerase activity"/>
    <property type="evidence" value="ECO:0007669"/>
    <property type="project" value="UniProtKB-EC"/>
</dbReference>
<organism evidence="9 10">
    <name type="scientific">Candidatus Hodgkinia cicadicola</name>
    <dbReference type="NCBI Taxonomy" id="573658"/>
    <lineage>
        <taxon>Bacteria</taxon>
        <taxon>Pseudomonadati</taxon>
        <taxon>Pseudomonadota</taxon>
        <taxon>Alphaproteobacteria</taxon>
        <taxon>Hyphomicrobiales</taxon>
        <taxon>Candidatus Hodgkinia</taxon>
    </lineage>
</organism>
<dbReference type="GO" id="GO:0000428">
    <property type="term" value="C:DNA-directed RNA polymerase complex"/>
    <property type="evidence" value="ECO:0007669"/>
    <property type="project" value="UniProtKB-KW"/>
</dbReference>
<dbReference type="SMART" id="SM00663">
    <property type="entry name" value="RPOLA_N"/>
    <property type="match status" value="1"/>
</dbReference>
<dbReference type="PANTHER" id="PTHR19376:SF54">
    <property type="entry name" value="DNA-DIRECTED RNA POLYMERASE SUBUNIT BETA"/>
    <property type="match status" value="1"/>
</dbReference>
<dbReference type="Pfam" id="PF04998">
    <property type="entry name" value="RNA_pol_Rpb1_5"/>
    <property type="match status" value="1"/>
</dbReference>
<dbReference type="EC" id="2.7.7.6" evidence="7"/>
<sequence>MLSIFNRNISNLRFKVIAPETILSWSYGEICNANDYDDDGEPISEGLFCPRIFGPGKNNKCLCLVPELDGEMTCRTCGVYLGGDKTQTRSRFGHINLTTPVIHTLFHRPIPSVLAMLLDIEVEVVRDIIDCKLHIVMQSNLDGYKRDQIISTETYREMWRKGGQYSVISSGQAIAMLLSKVQLSEIRMSLAKDKRYIKSDESSEVINKRLEIIQGFSSNNIKLEWLVISVLPVLPAELRPMMVLDDNTKASSDLNGLYKRIIDINTNIQIELDKIEDKDDKIFNNYIENLMLLQNTVDELIDNSPSIETSSNYNSVALKSLTEILKGKGGRFRHNILGKRVDYSGRSVIVPCPSLSVNECAIPRAMAVELFKPFIYYKTMLKLNLQDQTHVQHALENNIHSTYEILEEIVDYCPVLLNRAPTLHKLSMRAFWVRLTNEKVIRLHPLVCTGFNADFDGDQMAVHVPLSLNARIEAMALLITRNNVLHPAYGDPVILPTQDMILGLYYMSLISSDSKEVYFFSYVELHKALLLKKVNLHTKVNFVKITNGKAIVVASTPGRLLISELVPLECDFLYEWNHPELNKQLVSDVIEMVRTICGLKQMSMFCENLMRLGFKYATQSGISLSMSDLSNCNYKRTLLKNMRSVVNRLWKEKQNRNKINRPCQAWLNMLSEINNNIGLEKPRYSSKQTSIQIIINSGARGTLSQIHQLIGSRGNIVSFKGKQCKMPILNGYNDGLSLFQFFCCTYSSRRGLIDTALKTASSGYLTRKLVEATREWIIGEKDCNTEMGLSIKPVINHEFIKNRLIGRFLAKNIISNNKMIASRNSLITESNVYNILMNCDGDIWIRSPLTCQARVGICKLCYGMELGCGRTPQHGDSIGVLAAQSIGEPGTQLTLRTFHGLTNVEKKHHEGEIKGCLISPFPGIIRIKTISCIWSDAGNMIVTNTKCTLSISNGKNEVWCSKLSRGMHLLVSDGEVVKVGDVLCFNNIRTTSVLTLANGSISFKNLIYHLNLRKESNVDTSRSIVNNNPTVIKNKISLVCLDVGGSESLYYISVNNNNKFLIRPSARIIAFDMFLEVPIDDNIEIDKELTEGFEKLSRLFDNNTDEDSISIISPTDGVLKYGIDNNGKKLFIIDPIITTKRPIVYSNIDVKLFIGDEKIVKQGQVVLHGENDLSNYAEVYGFNNLFNYFIGTVQEIYENQGVNVNSKHIEMVLRQMTNAINVSDSGDSSLRVGYDYNWQDIARINHYINTFGGKLVSGDRQVVGVTETCTNQSSILSAISFQGAIRTIIKAIIAGNDYEITGIKDKIMLGRVPLVGTRFSNERRTIKTEDVIETKAIEQWQTSSKDK</sequence>
<dbReference type="Gene3D" id="1.10.132.30">
    <property type="match status" value="1"/>
</dbReference>
<feature type="domain" description="RNA polymerase N-terminal" evidence="8">
    <location>
        <begin position="224"/>
        <end position="508"/>
    </location>
</feature>
<dbReference type="InterPro" id="IPR007081">
    <property type="entry name" value="RNA_pol_Rpb1_5"/>
</dbReference>
<comment type="function">
    <text evidence="7">DNA-dependent RNA polymerase catalyzes the transcription of DNA into RNA using the four ribonucleoside triphosphates as substrates.</text>
</comment>
<dbReference type="InterPro" id="IPR045867">
    <property type="entry name" value="DNA-dir_RpoC_beta_prime"/>
</dbReference>
<dbReference type="Gene3D" id="1.10.150.390">
    <property type="match status" value="1"/>
</dbReference>
<comment type="similarity">
    <text evidence="7">Belongs to the RNA polymerase beta' chain family.</text>
</comment>
<keyword evidence="2 7" id="KW-0808">Transferase</keyword>
<dbReference type="InterPro" id="IPR000722">
    <property type="entry name" value="RNA_pol_asu"/>
</dbReference>
<protein>
    <recommendedName>
        <fullName evidence="7">DNA-directed RNA polymerase subunit</fullName>
        <ecNumber evidence="7">2.7.7.6</ecNumber>
    </recommendedName>
</protein>
<accession>A0ABX4MJ16</accession>
<dbReference type="SUPFAM" id="SSF64484">
    <property type="entry name" value="beta and beta-prime subunits of DNA dependent RNA-polymerase"/>
    <property type="match status" value="1"/>
</dbReference>
<dbReference type="Gene3D" id="2.40.40.20">
    <property type="match status" value="1"/>
</dbReference>
<evidence type="ECO:0000256" key="5">
    <source>
        <dbReference type="ARBA" id="ARBA00023163"/>
    </source>
</evidence>
<evidence type="ECO:0000256" key="3">
    <source>
        <dbReference type="ARBA" id="ARBA00022695"/>
    </source>
</evidence>
<dbReference type="Gene3D" id="1.10.1790.20">
    <property type="match status" value="1"/>
</dbReference>
<evidence type="ECO:0000256" key="7">
    <source>
        <dbReference type="RuleBase" id="RU004279"/>
    </source>
</evidence>
<evidence type="ECO:0000313" key="9">
    <source>
        <dbReference type="EMBL" id="PIM95581.1"/>
    </source>
</evidence>
<dbReference type="InterPro" id="IPR007080">
    <property type="entry name" value="RNA_pol_Rpb1_1"/>
</dbReference>
<dbReference type="Proteomes" id="UP000228979">
    <property type="component" value="Unassembled WGS sequence"/>
</dbReference>
<dbReference type="InterPro" id="IPR044893">
    <property type="entry name" value="RNA_pol_Rpb1_clamp_domain"/>
</dbReference>
<dbReference type="Gene3D" id="4.10.860.120">
    <property type="entry name" value="RNA polymerase II, clamp domain"/>
    <property type="match status" value="1"/>
</dbReference>
<keyword evidence="5 7" id="KW-0804">Transcription</keyword>
<name>A0ABX4MJ16_9HYPH</name>
<keyword evidence="3 7" id="KW-0548">Nucleotidyltransferase</keyword>
<comment type="catalytic activity">
    <reaction evidence="6 7">
        <text>RNA(n) + a ribonucleoside 5'-triphosphate = RNA(n+1) + diphosphate</text>
        <dbReference type="Rhea" id="RHEA:21248"/>
        <dbReference type="Rhea" id="RHEA-COMP:14527"/>
        <dbReference type="Rhea" id="RHEA-COMP:17342"/>
        <dbReference type="ChEBI" id="CHEBI:33019"/>
        <dbReference type="ChEBI" id="CHEBI:61557"/>
        <dbReference type="ChEBI" id="CHEBI:140395"/>
        <dbReference type="EC" id="2.7.7.6"/>
    </reaction>
</comment>
<dbReference type="Gene3D" id="1.10.40.90">
    <property type="match status" value="1"/>
</dbReference>
<evidence type="ECO:0000256" key="6">
    <source>
        <dbReference type="ARBA" id="ARBA00048552"/>
    </source>
</evidence>
<dbReference type="InterPro" id="IPR038120">
    <property type="entry name" value="Rpb1_funnel_sf"/>
</dbReference>
<dbReference type="EMBL" id="NXGP01000082">
    <property type="protein sequence ID" value="PIM95581.1"/>
    <property type="molecule type" value="Genomic_DNA"/>
</dbReference>
<dbReference type="InterPro" id="IPR042102">
    <property type="entry name" value="RNA_pol_Rpb1_3_sf"/>
</dbReference>
<dbReference type="Pfam" id="PF04997">
    <property type="entry name" value="RNA_pol_Rpb1_1"/>
    <property type="match status" value="1"/>
</dbReference>
<comment type="caution">
    <text evidence="9">The sequence shown here is derived from an EMBL/GenBank/DDBJ whole genome shotgun (WGS) entry which is preliminary data.</text>
</comment>
<dbReference type="Gene3D" id="1.10.274.100">
    <property type="entry name" value="RNA polymerase Rpb1, domain 3"/>
    <property type="match status" value="1"/>
</dbReference>
<dbReference type="InterPro" id="IPR007066">
    <property type="entry name" value="RNA_pol_Rpb1_3"/>
</dbReference>